<evidence type="ECO:0000313" key="3">
    <source>
        <dbReference type="Proteomes" id="UP000501891"/>
    </source>
</evidence>
<evidence type="ECO:0000259" key="1">
    <source>
        <dbReference type="PROSITE" id="PS51340"/>
    </source>
</evidence>
<accession>A0A858R7B8</accession>
<sequence length="214" mass="23172">MRVVGVYAGKVQTRLSSNGKPGDTGIAKAPVDGPVRVGPRGLEGDESAYRARDLGDTAVHAFCRESYAQFGALAGDGRQFPIPSFGENLSVEGYTEAEARVGDVLRVGTVLLRVNQPVVRCRWPTTVSGEPRISKWATQQGLTGWYMDVLEPGTLQAGDAIELVERGPEGWTILALNRILYAKPKVDADVRAALALPELADRWKEDLREALAEV</sequence>
<gene>
    <name evidence="2" type="ORF">HHL28_08305</name>
</gene>
<proteinExistence type="predicted"/>
<dbReference type="InterPro" id="IPR011037">
    <property type="entry name" value="Pyrv_Knase-like_insert_dom_sf"/>
</dbReference>
<dbReference type="PANTHER" id="PTHR30212">
    <property type="entry name" value="PROTEIN YIIM"/>
    <property type="match status" value="1"/>
</dbReference>
<dbReference type="AlphaFoldDB" id="A0A858R7B8"/>
<dbReference type="Pfam" id="PF03475">
    <property type="entry name" value="YiiM_3-alpha"/>
    <property type="match status" value="1"/>
</dbReference>
<dbReference type="KEGG" id="acru:HHL28_08305"/>
<dbReference type="PANTHER" id="PTHR30212:SF2">
    <property type="entry name" value="PROTEIN YIIM"/>
    <property type="match status" value="1"/>
</dbReference>
<dbReference type="InterPro" id="IPR052353">
    <property type="entry name" value="Benzoxazolinone_Detox_Enz"/>
</dbReference>
<name>A0A858R7B8_9PROT</name>
<dbReference type="GO" id="GO:0003824">
    <property type="term" value="F:catalytic activity"/>
    <property type="evidence" value="ECO:0007669"/>
    <property type="project" value="InterPro"/>
</dbReference>
<dbReference type="GO" id="GO:0030170">
    <property type="term" value="F:pyridoxal phosphate binding"/>
    <property type="evidence" value="ECO:0007669"/>
    <property type="project" value="InterPro"/>
</dbReference>
<reference evidence="2" key="1">
    <citation type="submission" date="2020-04" db="EMBL/GenBank/DDBJ databases">
        <title>A desert anoxygenic phototrophic bacterium fixes CO2 using RubisCO under aerobic conditions.</title>
        <authorList>
            <person name="Tang K."/>
        </authorList>
    </citation>
    <scope>NUCLEOTIDE SEQUENCE [LARGE SCALE GENOMIC DNA]</scope>
    <source>
        <strain evidence="2">MIMtkB3</strain>
    </source>
</reference>
<dbReference type="Pfam" id="PF03473">
    <property type="entry name" value="MOSC"/>
    <property type="match status" value="1"/>
</dbReference>
<dbReference type="Proteomes" id="UP000501891">
    <property type="component" value="Chromosome"/>
</dbReference>
<dbReference type="GO" id="GO:0030151">
    <property type="term" value="F:molybdenum ion binding"/>
    <property type="evidence" value="ECO:0007669"/>
    <property type="project" value="InterPro"/>
</dbReference>
<dbReference type="InterPro" id="IPR005302">
    <property type="entry name" value="MoCF_Sase_C"/>
</dbReference>
<protein>
    <submittedName>
        <fullName evidence="2">MOSC domain-containing protein</fullName>
    </submittedName>
</protein>
<dbReference type="PROSITE" id="PS51340">
    <property type="entry name" value="MOSC"/>
    <property type="match status" value="1"/>
</dbReference>
<organism evidence="2 3">
    <name type="scientific">Aerophototrophica crusticola</name>
    <dbReference type="NCBI Taxonomy" id="1709002"/>
    <lineage>
        <taxon>Bacteria</taxon>
        <taxon>Pseudomonadati</taxon>
        <taxon>Pseudomonadota</taxon>
        <taxon>Alphaproteobacteria</taxon>
        <taxon>Rhodospirillales</taxon>
        <taxon>Rhodospirillaceae</taxon>
        <taxon>Aerophototrophica</taxon>
    </lineage>
</organism>
<dbReference type="SUPFAM" id="SSF50800">
    <property type="entry name" value="PK beta-barrel domain-like"/>
    <property type="match status" value="1"/>
</dbReference>
<dbReference type="InterPro" id="IPR005163">
    <property type="entry name" value="Tri_helical_YiiM-like"/>
</dbReference>
<keyword evidence="3" id="KW-1185">Reference proteome</keyword>
<dbReference type="Gene3D" id="2.40.33.20">
    <property type="entry name" value="PK beta-barrel domain-like"/>
    <property type="match status" value="1"/>
</dbReference>
<feature type="domain" description="MOSC" evidence="1">
    <location>
        <begin position="29"/>
        <end position="164"/>
    </location>
</feature>
<evidence type="ECO:0000313" key="2">
    <source>
        <dbReference type="EMBL" id="QJE73083.1"/>
    </source>
</evidence>
<dbReference type="EMBL" id="CP051775">
    <property type="protein sequence ID" value="QJE73083.1"/>
    <property type="molecule type" value="Genomic_DNA"/>
</dbReference>